<dbReference type="RefSeq" id="WP_012109458.1">
    <property type="nucleotide sequence ID" value="NC_009714.1"/>
</dbReference>
<comment type="similarity">
    <text evidence="1">Belongs to the universal stress protein A family.</text>
</comment>
<dbReference type="HOGENOM" id="CLU_049301_5_1_7"/>
<dbReference type="CDD" id="cd00293">
    <property type="entry name" value="USP-like"/>
    <property type="match status" value="1"/>
</dbReference>
<evidence type="ECO:0000313" key="3">
    <source>
        <dbReference type="EMBL" id="ABS52169.1"/>
    </source>
</evidence>
<dbReference type="PANTHER" id="PTHR46268:SF6">
    <property type="entry name" value="UNIVERSAL STRESS PROTEIN UP12"/>
    <property type="match status" value="1"/>
</dbReference>
<dbReference type="STRING" id="360107.CHAB381_1630"/>
<dbReference type="AlphaFoldDB" id="A7I3R2"/>
<dbReference type="PANTHER" id="PTHR46268">
    <property type="entry name" value="STRESS RESPONSE PROTEIN NHAX"/>
    <property type="match status" value="1"/>
</dbReference>
<accession>A7I3R2</accession>
<dbReference type="InterPro" id="IPR006015">
    <property type="entry name" value="Universal_stress_UspA"/>
</dbReference>
<dbReference type="PRINTS" id="PR01438">
    <property type="entry name" value="UNVRSLSTRESS"/>
</dbReference>
<evidence type="ECO:0000313" key="4">
    <source>
        <dbReference type="Proteomes" id="UP000002407"/>
    </source>
</evidence>
<dbReference type="KEGG" id="cha:CHAB381_1630"/>
<reference evidence="4" key="1">
    <citation type="submission" date="2007-07" db="EMBL/GenBank/DDBJ databases">
        <title>Complete genome sequence of Campylobacter hominis ATCC BAA-381, a commensal isolated from the human gastrointestinal tract.</title>
        <authorList>
            <person name="Fouts D.E."/>
            <person name="Mongodin E.F."/>
            <person name="Puiu D."/>
            <person name="Sebastian Y."/>
            <person name="Miller W.G."/>
            <person name="Mandrell R.E."/>
            <person name="Nelson K.E."/>
        </authorList>
    </citation>
    <scope>NUCLEOTIDE SEQUENCE [LARGE SCALE GENOMIC DNA]</scope>
    <source>
        <strain evidence="4">ATCC BAA-381 / LMG 19568 / NCTC 13146 / CH001A</strain>
    </source>
</reference>
<evidence type="ECO:0000259" key="2">
    <source>
        <dbReference type="Pfam" id="PF00582"/>
    </source>
</evidence>
<sequence>MKVVVCIKNNQICDNVRDYGIYVAKILKSQISFVAIMENQELGDSFYGLAAGGIVLGEKDMILSNYQNLEQENNEETLKKIQEYLDKCVKKANLEGLKAEQTLKKGDFIDIISTYKNEADMFITAARYDESDDIDFNANMLIKELKVPVLLVNKEFSPIKSVLLAFDGTLSSVKIAGFIHNSPLFSNAKKYIINISEDEEKSKEALKIAKDIIGEENAKYVYINGTDAGEEIIKFRRANKLDLIATGSFSKNFLKKLIVGSVSQEVITNALVPILVVA</sequence>
<name>A7I3R2_CAMHC</name>
<dbReference type="InterPro" id="IPR006016">
    <property type="entry name" value="UspA"/>
</dbReference>
<evidence type="ECO:0000256" key="1">
    <source>
        <dbReference type="ARBA" id="ARBA00008791"/>
    </source>
</evidence>
<dbReference type="EMBL" id="CP000776">
    <property type="protein sequence ID" value="ABS52169.1"/>
    <property type="molecule type" value="Genomic_DNA"/>
</dbReference>
<dbReference type="SUPFAM" id="SSF52402">
    <property type="entry name" value="Adenine nucleotide alpha hydrolases-like"/>
    <property type="match status" value="2"/>
</dbReference>
<feature type="domain" description="UspA" evidence="2">
    <location>
        <begin position="197"/>
        <end position="277"/>
    </location>
</feature>
<dbReference type="Proteomes" id="UP000002407">
    <property type="component" value="Chromosome"/>
</dbReference>
<organism evidence="3 4">
    <name type="scientific">Campylobacter hominis (strain ATCC BAA-381 / DSM 21671 / CCUG 45161 / LMG 19568 / NCTC 13146 / CH001A)</name>
    <dbReference type="NCBI Taxonomy" id="360107"/>
    <lineage>
        <taxon>Bacteria</taxon>
        <taxon>Pseudomonadati</taxon>
        <taxon>Campylobacterota</taxon>
        <taxon>Epsilonproteobacteria</taxon>
        <taxon>Campylobacterales</taxon>
        <taxon>Campylobacteraceae</taxon>
        <taxon>Campylobacter</taxon>
    </lineage>
</organism>
<dbReference type="Gene3D" id="3.40.50.12370">
    <property type="match status" value="1"/>
</dbReference>
<protein>
    <submittedName>
        <fullName evidence="3">Universal stress protein family</fullName>
    </submittedName>
</protein>
<dbReference type="Pfam" id="PF00582">
    <property type="entry name" value="Usp"/>
    <property type="match status" value="1"/>
</dbReference>
<dbReference type="eggNOG" id="COG0589">
    <property type="taxonomic scope" value="Bacteria"/>
</dbReference>
<gene>
    <name evidence="3" type="ordered locus">CHAB381_1630</name>
</gene>
<keyword evidence="4" id="KW-1185">Reference proteome</keyword>
<proteinExistence type="inferred from homology"/>
<dbReference type="OrthoDB" id="5363018at2"/>